<evidence type="ECO:0000259" key="1">
    <source>
        <dbReference type="Pfam" id="PF17921"/>
    </source>
</evidence>
<evidence type="ECO:0000313" key="2">
    <source>
        <dbReference type="EMBL" id="RXN03587.1"/>
    </source>
</evidence>
<dbReference type="AlphaFoldDB" id="A0A498LCS0"/>
<gene>
    <name evidence="3" type="ORF">ROHU_008914</name>
    <name evidence="2" type="ORF">ROHU_034392</name>
</gene>
<dbReference type="Pfam" id="PF17921">
    <property type="entry name" value="Integrase_H2C2"/>
    <property type="match status" value="1"/>
</dbReference>
<dbReference type="InterPro" id="IPR041588">
    <property type="entry name" value="Integrase_H2C2"/>
</dbReference>
<proteinExistence type="predicted"/>
<protein>
    <submittedName>
        <fullName evidence="2">Pyrroline-5-carboxylate reductase 3 isoform X1</fullName>
    </submittedName>
</protein>
<dbReference type="Proteomes" id="UP000290572">
    <property type="component" value="Unassembled WGS sequence"/>
</dbReference>
<organism evidence="2 4">
    <name type="scientific">Labeo rohita</name>
    <name type="common">Indian major carp</name>
    <name type="synonym">Cyprinus rohita</name>
    <dbReference type="NCBI Taxonomy" id="84645"/>
    <lineage>
        <taxon>Eukaryota</taxon>
        <taxon>Metazoa</taxon>
        <taxon>Chordata</taxon>
        <taxon>Craniata</taxon>
        <taxon>Vertebrata</taxon>
        <taxon>Euteleostomi</taxon>
        <taxon>Actinopterygii</taxon>
        <taxon>Neopterygii</taxon>
        <taxon>Teleostei</taxon>
        <taxon>Ostariophysi</taxon>
        <taxon>Cypriniformes</taxon>
        <taxon>Cyprinidae</taxon>
        <taxon>Labeoninae</taxon>
        <taxon>Labeonini</taxon>
        <taxon>Labeo</taxon>
    </lineage>
</organism>
<reference evidence="2 4" key="1">
    <citation type="submission" date="2018-03" db="EMBL/GenBank/DDBJ databases">
        <title>Draft genome sequence of Rohu Carp (Labeo rohita).</title>
        <authorList>
            <person name="Das P."/>
            <person name="Kushwaha B."/>
            <person name="Joshi C.G."/>
            <person name="Kumar D."/>
            <person name="Nagpure N.S."/>
            <person name="Sahoo L."/>
            <person name="Das S.P."/>
            <person name="Bit A."/>
            <person name="Patnaik S."/>
            <person name="Meher P.K."/>
            <person name="Jayasankar P."/>
            <person name="Koringa P.G."/>
            <person name="Patel N.V."/>
            <person name="Hinsu A.T."/>
            <person name="Kumar R."/>
            <person name="Pandey M."/>
            <person name="Agarwal S."/>
            <person name="Srivastava S."/>
            <person name="Singh M."/>
            <person name="Iquebal M.A."/>
            <person name="Jaiswal S."/>
            <person name="Angadi U.B."/>
            <person name="Kumar N."/>
            <person name="Raza M."/>
            <person name="Shah T.M."/>
            <person name="Rai A."/>
            <person name="Jena J.K."/>
        </authorList>
    </citation>
    <scope>NUCLEOTIDE SEQUENCE [LARGE SCALE GENOMIC DNA]</scope>
    <source>
        <strain evidence="2">DASCIFA01</strain>
        <tissue evidence="2">Testis</tissue>
    </source>
</reference>
<dbReference type="EMBL" id="QBIY01012878">
    <property type="protein sequence ID" value="RXN14771.1"/>
    <property type="molecule type" value="Genomic_DNA"/>
</dbReference>
<accession>A0A498LCS0</accession>
<evidence type="ECO:0000313" key="3">
    <source>
        <dbReference type="EMBL" id="RXN14771.1"/>
    </source>
</evidence>
<keyword evidence="4" id="KW-1185">Reference proteome</keyword>
<name>A0A498LCS0_LABRO</name>
<sequence>MEPNGKLHYTCRRKKDKSQHLAKVVFSPKEAHNIFVGFDAGPLGGHCGVEKTHNAIILRFYWPGVEQDICKWIAQCQTRRKSIQEKAAYNPITICHGKVEAMVATEQLSVGLSDRRETMEAVKKNISNSQDNFVVGDKLDPSSYDVLFGAVGDNNHRTLRSSKTLPNRLIMADHVIDGGTAAQISSEDLEQHMENAGD</sequence>
<feature type="domain" description="Integrase zinc-binding" evidence="1">
    <location>
        <begin position="43"/>
        <end position="78"/>
    </location>
</feature>
<evidence type="ECO:0000313" key="4">
    <source>
        <dbReference type="Proteomes" id="UP000290572"/>
    </source>
</evidence>
<comment type="caution">
    <text evidence="2">The sequence shown here is derived from an EMBL/GenBank/DDBJ whole genome shotgun (WGS) entry which is preliminary data.</text>
</comment>
<dbReference type="EMBL" id="QBIY01013478">
    <property type="protein sequence ID" value="RXN03587.1"/>
    <property type="molecule type" value="Genomic_DNA"/>
</dbReference>
<dbReference type="Gene3D" id="1.10.340.70">
    <property type="match status" value="1"/>
</dbReference>